<dbReference type="InterPro" id="IPR052905">
    <property type="entry name" value="LD-transpeptidase_YkuD-like"/>
</dbReference>
<dbReference type="PANTHER" id="PTHR41533">
    <property type="entry name" value="L,D-TRANSPEPTIDASE HI_1667-RELATED"/>
    <property type="match status" value="1"/>
</dbReference>
<dbReference type="SUPFAM" id="SSF141523">
    <property type="entry name" value="L,D-transpeptidase catalytic domain-like"/>
    <property type="match status" value="1"/>
</dbReference>
<dbReference type="Proteomes" id="UP001597511">
    <property type="component" value="Unassembled WGS sequence"/>
</dbReference>
<feature type="chain" id="PRO_5045576788" evidence="8">
    <location>
        <begin position="18"/>
        <end position="531"/>
    </location>
</feature>
<evidence type="ECO:0000256" key="3">
    <source>
        <dbReference type="ARBA" id="ARBA00022679"/>
    </source>
</evidence>
<keyword evidence="3" id="KW-0808">Transferase</keyword>
<dbReference type="PROSITE" id="PS52029">
    <property type="entry name" value="LD_TPASE"/>
    <property type="match status" value="1"/>
</dbReference>
<dbReference type="PROSITE" id="PS51257">
    <property type="entry name" value="PROKAR_LIPOPROTEIN"/>
    <property type="match status" value="1"/>
</dbReference>
<keyword evidence="11" id="KW-1185">Reference proteome</keyword>
<feature type="active site" description="Nucleophile" evidence="7">
    <location>
        <position position="450"/>
    </location>
</feature>
<evidence type="ECO:0000256" key="4">
    <source>
        <dbReference type="ARBA" id="ARBA00022960"/>
    </source>
</evidence>
<keyword evidence="5 7" id="KW-0573">Peptidoglycan synthesis</keyword>
<dbReference type="CDD" id="cd16913">
    <property type="entry name" value="YkuD_like"/>
    <property type="match status" value="1"/>
</dbReference>
<keyword evidence="8" id="KW-0732">Signal</keyword>
<dbReference type="Gene3D" id="2.40.440.10">
    <property type="entry name" value="L,D-transpeptidase catalytic domain-like"/>
    <property type="match status" value="1"/>
</dbReference>
<evidence type="ECO:0000256" key="2">
    <source>
        <dbReference type="ARBA" id="ARBA00005992"/>
    </source>
</evidence>
<organism evidence="10 11">
    <name type="scientific">Terrimonas rubra</name>
    <dbReference type="NCBI Taxonomy" id="1035890"/>
    <lineage>
        <taxon>Bacteria</taxon>
        <taxon>Pseudomonadati</taxon>
        <taxon>Bacteroidota</taxon>
        <taxon>Chitinophagia</taxon>
        <taxon>Chitinophagales</taxon>
        <taxon>Chitinophagaceae</taxon>
        <taxon>Terrimonas</taxon>
    </lineage>
</organism>
<evidence type="ECO:0000256" key="8">
    <source>
        <dbReference type="SAM" id="SignalP"/>
    </source>
</evidence>
<dbReference type="EMBL" id="JBHUOZ010000001">
    <property type="protein sequence ID" value="MFD2919624.1"/>
    <property type="molecule type" value="Genomic_DNA"/>
</dbReference>
<dbReference type="InterPro" id="IPR045380">
    <property type="entry name" value="LD_TPept_scaffold_dom"/>
</dbReference>
<dbReference type="InterPro" id="IPR005490">
    <property type="entry name" value="LD_TPept_cat_dom"/>
</dbReference>
<comment type="caution">
    <text evidence="10">The sequence shown here is derived from an EMBL/GenBank/DDBJ whole genome shotgun (WGS) entry which is preliminary data.</text>
</comment>
<comment type="similarity">
    <text evidence="2">Belongs to the YkuD family.</text>
</comment>
<gene>
    <name evidence="10" type="ORF">ACFS6H_07905</name>
</gene>
<dbReference type="RefSeq" id="WP_386096995.1">
    <property type="nucleotide sequence ID" value="NZ_JBHUOZ010000001.1"/>
</dbReference>
<dbReference type="InterPro" id="IPR038063">
    <property type="entry name" value="Transpep_catalytic_dom"/>
</dbReference>
<feature type="domain" description="L,D-TPase catalytic" evidence="9">
    <location>
        <begin position="321"/>
        <end position="478"/>
    </location>
</feature>
<protein>
    <submittedName>
        <fullName evidence="10">Murein L,D-transpeptidase</fullName>
    </submittedName>
</protein>
<evidence type="ECO:0000256" key="5">
    <source>
        <dbReference type="ARBA" id="ARBA00022984"/>
    </source>
</evidence>
<proteinExistence type="inferred from homology"/>
<keyword evidence="6 7" id="KW-0961">Cell wall biogenesis/degradation</keyword>
<feature type="active site" description="Proton donor/acceptor" evidence="7">
    <location>
        <position position="431"/>
    </location>
</feature>
<feature type="signal peptide" evidence="8">
    <location>
        <begin position="1"/>
        <end position="17"/>
    </location>
</feature>
<comment type="pathway">
    <text evidence="1 7">Cell wall biogenesis; peptidoglycan biosynthesis.</text>
</comment>
<dbReference type="PANTHER" id="PTHR41533:SF2">
    <property type="entry name" value="BLR7131 PROTEIN"/>
    <property type="match status" value="1"/>
</dbReference>
<dbReference type="InterPro" id="IPR036366">
    <property type="entry name" value="PGBDSf"/>
</dbReference>
<name>A0ABW6A2R2_9BACT</name>
<dbReference type="InterPro" id="IPR036365">
    <property type="entry name" value="PGBD-like_sf"/>
</dbReference>
<sequence>MLKFTGLVLLTALFFVACNNQQPKEFVVQPRDTTITVKNAYNDLFLDSAAMEDYIAKQSLGDTLAQRIRSFYNSRNYQFAWFDSSGVAEYAGSFLNAQSQYILYSKDSSLYNEDLQQLHDSLTSDSSKYQVPSKKRLGTELALTTQFFRYAFKAYVGDSSINLQDLGWFIPRKKTDMTGLLDSLISNKGKNMENYEPLNKQYNLLKEQLLKYYGYQKEGEWDSIAITKKFYKIGDTSAAIAKIKHRLFLTGDAEKDDTTTVFDTTLLAAVKHFQRRYGLKEDGAIGNDLLKEINRPIQQRIEQLLINMERMRWLPGNTDQDYLLVNIPAYRLYVYEKGQLAWSMNVVVGSIAHSTVIFNGQMKYIVFSPYWNVPNSIVRKEIMPALQRNPNYLARNNMERYNGGIRQKPGPRNSLGLVKFLFPNSYNIYLHDTPSKGLFNEASRAFSHGCIRLAEPKRLAEYLLRKDTAWTEEKITAAMNAGKEKYVTLNPTVPVVIGYFTAWVDNEGKLNFRDDIYGHDKKLAEKMFTKK</sequence>
<evidence type="ECO:0000313" key="11">
    <source>
        <dbReference type="Proteomes" id="UP001597511"/>
    </source>
</evidence>
<dbReference type="Gene3D" id="1.10.101.10">
    <property type="entry name" value="PGBD-like superfamily/PGBD"/>
    <property type="match status" value="1"/>
</dbReference>
<keyword evidence="4 7" id="KW-0133">Cell shape</keyword>
<evidence type="ECO:0000256" key="7">
    <source>
        <dbReference type="PROSITE-ProRule" id="PRU01373"/>
    </source>
</evidence>
<evidence type="ECO:0000313" key="10">
    <source>
        <dbReference type="EMBL" id="MFD2919624.1"/>
    </source>
</evidence>
<evidence type="ECO:0000256" key="6">
    <source>
        <dbReference type="ARBA" id="ARBA00023316"/>
    </source>
</evidence>
<dbReference type="SUPFAM" id="SSF47090">
    <property type="entry name" value="PGBD-like"/>
    <property type="match status" value="1"/>
</dbReference>
<evidence type="ECO:0000259" key="9">
    <source>
        <dbReference type="PROSITE" id="PS52029"/>
    </source>
</evidence>
<reference evidence="11" key="1">
    <citation type="journal article" date="2019" name="Int. J. Syst. Evol. Microbiol.">
        <title>The Global Catalogue of Microorganisms (GCM) 10K type strain sequencing project: providing services to taxonomists for standard genome sequencing and annotation.</title>
        <authorList>
            <consortium name="The Broad Institute Genomics Platform"/>
            <consortium name="The Broad Institute Genome Sequencing Center for Infectious Disease"/>
            <person name="Wu L."/>
            <person name="Ma J."/>
        </authorList>
    </citation>
    <scope>NUCLEOTIDE SEQUENCE [LARGE SCALE GENOMIC DNA]</scope>
    <source>
        <strain evidence="11">KCTC 23299</strain>
    </source>
</reference>
<dbReference type="Pfam" id="PF03734">
    <property type="entry name" value="YkuD"/>
    <property type="match status" value="1"/>
</dbReference>
<dbReference type="Pfam" id="PF20142">
    <property type="entry name" value="Scaffold"/>
    <property type="match status" value="1"/>
</dbReference>
<dbReference type="InterPro" id="IPR002477">
    <property type="entry name" value="Peptidoglycan-bd-like"/>
</dbReference>
<accession>A0ABW6A2R2</accession>
<evidence type="ECO:0000256" key="1">
    <source>
        <dbReference type="ARBA" id="ARBA00004752"/>
    </source>
</evidence>
<dbReference type="Pfam" id="PF01471">
    <property type="entry name" value="PG_binding_1"/>
    <property type="match status" value="1"/>
</dbReference>